<evidence type="ECO:0000313" key="1">
    <source>
        <dbReference type="EMBL" id="MBJ6123681.1"/>
    </source>
</evidence>
<comment type="caution">
    <text evidence="1">The sequence shown here is derived from an EMBL/GenBank/DDBJ whole genome shotgun (WGS) entry which is preliminary data.</text>
</comment>
<gene>
    <name evidence="1" type="ORF">JAO74_18060</name>
</gene>
<organism evidence="1 2">
    <name type="scientific">Sphingomonas mollis</name>
    <dbReference type="NCBI Taxonomy" id="2795726"/>
    <lineage>
        <taxon>Bacteria</taxon>
        <taxon>Pseudomonadati</taxon>
        <taxon>Pseudomonadota</taxon>
        <taxon>Alphaproteobacteria</taxon>
        <taxon>Sphingomonadales</taxon>
        <taxon>Sphingomonadaceae</taxon>
        <taxon>Sphingomonas</taxon>
    </lineage>
</organism>
<protein>
    <recommendedName>
        <fullName evidence="3">Membrane dipeptidase</fullName>
    </recommendedName>
</protein>
<evidence type="ECO:0008006" key="3">
    <source>
        <dbReference type="Google" id="ProtNLM"/>
    </source>
</evidence>
<accession>A0ABS0XUG2</accession>
<dbReference type="EMBL" id="JAELXS010000020">
    <property type="protein sequence ID" value="MBJ6123681.1"/>
    <property type="molecule type" value="Genomic_DNA"/>
</dbReference>
<reference evidence="2" key="1">
    <citation type="submission" date="2020-12" db="EMBL/GenBank/DDBJ databases">
        <title>Hymenobacter sp.</title>
        <authorList>
            <person name="Kim M.K."/>
        </authorList>
    </citation>
    <scope>NUCLEOTIDE SEQUENCE [LARGE SCALE GENOMIC DNA]</scope>
    <source>
        <strain evidence="2">BT553</strain>
    </source>
</reference>
<dbReference type="PROSITE" id="PS51365">
    <property type="entry name" value="RENAL_DIPEPTIDASE_2"/>
    <property type="match status" value="1"/>
</dbReference>
<proteinExistence type="predicted"/>
<name>A0ABS0XUG2_9SPHN</name>
<dbReference type="InterPro" id="IPR008257">
    <property type="entry name" value="Pept_M19"/>
</dbReference>
<dbReference type="Proteomes" id="UP000640426">
    <property type="component" value="Unassembled WGS sequence"/>
</dbReference>
<keyword evidence="2" id="KW-1185">Reference proteome</keyword>
<evidence type="ECO:0000313" key="2">
    <source>
        <dbReference type="Proteomes" id="UP000640426"/>
    </source>
</evidence>
<sequence>MIALLLLQAATAAASPAADPASIRAEQVLRRAPVIDGHNDLAWELREGSRVETTDLRRGTDALPRPLQTDIARLRRSHRRRTTSVAFG</sequence>
<dbReference type="RefSeq" id="WP_199041617.1">
    <property type="nucleotide sequence ID" value="NZ_JAELXS010000020.1"/>
</dbReference>
<dbReference type="Gene3D" id="3.20.20.140">
    <property type="entry name" value="Metal-dependent hydrolases"/>
    <property type="match status" value="1"/>
</dbReference>